<protein>
    <recommendedName>
        <fullName evidence="2">FAR1 domain-containing protein</fullName>
    </recommendedName>
</protein>
<accession>A0A8H6MHU7</accession>
<dbReference type="PANTHER" id="PTHR47718:SF13">
    <property type="entry name" value="OS09G0290500 PROTEIN"/>
    <property type="match status" value="1"/>
</dbReference>
<feature type="domain" description="FAR1" evidence="2">
    <location>
        <begin position="268"/>
        <end position="350"/>
    </location>
</feature>
<feature type="compositionally biased region" description="Low complexity" evidence="1">
    <location>
        <begin position="49"/>
        <end position="63"/>
    </location>
</feature>
<evidence type="ECO:0000259" key="2">
    <source>
        <dbReference type="Pfam" id="PF03101"/>
    </source>
</evidence>
<dbReference type="Proteomes" id="UP000652219">
    <property type="component" value="Unassembled WGS sequence"/>
</dbReference>
<evidence type="ECO:0000313" key="3">
    <source>
        <dbReference type="EMBL" id="KAF6786391.1"/>
    </source>
</evidence>
<feature type="region of interest" description="Disordered" evidence="1">
    <location>
        <begin position="133"/>
        <end position="155"/>
    </location>
</feature>
<feature type="region of interest" description="Disordered" evidence="1">
    <location>
        <begin position="342"/>
        <end position="378"/>
    </location>
</feature>
<dbReference type="PANTHER" id="PTHR47718">
    <property type="entry name" value="OS01G0519700 PROTEIN"/>
    <property type="match status" value="1"/>
</dbReference>
<feature type="compositionally biased region" description="Basic and acidic residues" evidence="1">
    <location>
        <begin position="30"/>
        <end position="42"/>
    </location>
</feature>
<feature type="region of interest" description="Disordered" evidence="1">
    <location>
        <begin position="1"/>
        <end position="63"/>
    </location>
</feature>
<dbReference type="InterPro" id="IPR004330">
    <property type="entry name" value="FAR1_DNA_bnd_dom"/>
</dbReference>
<feature type="region of interest" description="Disordered" evidence="1">
    <location>
        <begin position="201"/>
        <end position="258"/>
    </location>
</feature>
<dbReference type="Pfam" id="PF03101">
    <property type="entry name" value="FAR1"/>
    <property type="match status" value="1"/>
</dbReference>
<evidence type="ECO:0000313" key="4">
    <source>
        <dbReference type="Proteomes" id="UP000652219"/>
    </source>
</evidence>
<reference evidence="3 4" key="1">
    <citation type="journal article" date="2020" name="Phytopathology">
        <title>Genome Sequence Resources of Colletotrichum truncatum, C. plurivorum, C. musicola, and C. sojae: Four Species Pathogenic to Soybean (Glycine max).</title>
        <authorList>
            <person name="Rogerio F."/>
            <person name="Boufleur T.R."/>
            <person name="Ciampi-Guillardi M."/>
            <person name="Sukno S.A."/>
            <person name="Thon M.R."/>
            <person name="Massola Junior N.S."/>
            <person name="Baroncelli R."/>
        </authorList>
    </citation>
    <scope>NUCLEOTIDE SEQUENCE [LARGE SCALE GENOMIC DNA]</scope>
    <source>
        <strain evidence="3 4">LFN0009</strain>
    </source>
</reference>
<name>A0A8H6MHU7_9PEZI</name>
<sequence length="401" mass="45318">MASHITVSDLSPEPRRNPKRRTSPSPFDQLRTEKRQRQETDLRQPTPVPSTSRSSSSVGRYYGVSDDGGLDNIFASHPQTFTSVPEPHGLRRYDAAAVETYNNHKIWLALQYPPYRRWQKIKMPILGPEYGLLPSHQQNHQQPDTQQPESIPDPTQAEFTSTLSIVRKVIRKERALTEKAIRACERVRQYREYIGYSPHSSAATSVASDSPPPYSPPRSGRPSTSPLSPTSIPCPSEKSSSPAPDTIPNPPIPGDLEPSVESLFERVNTFAKTSGFGLVRRHAYSYKGRKIRYTFQCDRFGEPRKSEGTGTRQRKSRKCGCQWMIIAEALQEGKWLLRYHPKSEHSQHNHGPTLDASAHPSHRKLDESTKTAIETTSRRVGIRARDVRAVIQEQFPNSTFT</sequence>
<feature type="compositionally biased region" description="Low complexity" evidence="1">
    <location>
        <begin position="217"/>
        <end position="244"/>
    </location>
</feature>
<evidence type="ECO:0000256" key="1">
    <source>
        <dbReference type="SAM" id="MobiDB-lite"/>
    </source>
</evidence>
<keyword evidence="4" id="KW-1185">Reference proteome</keyword>
<dbReference type="AlphaFoldDB" id="A0A8H6MHU7"/>
<comment type="caution">
    <text evidence="3">The sequence shown here is derived from an EMBL/GenBank/DDBJ whole genome shotgun (WGS) entry which is preliminary data.</text>
</comment>
<feature type="compositionally biased region" description="Low complexity" evidence="1">
    <location>
        <begin position="136"/>
        <end position="148"/>
    </location>
</feature>
<organism evidence="3 4">
    <name type="scientific">Colletotrichum sojae</name>
    <dbReference type="NCBI Taxonomy" id="2175907"/>
    <lineage>
        <taxon>Eukaryota</taxon>
        <taxon>Fungi</taxon>
        <taxon>Dikarya</taxon>
        <taxon>Ascomycota</taxon>
        <taxon>Pezizomycotina</taxon>
        <taxon>Sordariomycetes</taxon>
        <taxon>Hypocreomycetidae</taxon>
        <taxon>Glomerellales</taxon>
        <taxon>Glomerellaceae</taxon>
        <taxon>Colletotrichum</taxon>
        <taxon>Colletotrichum orchidearum species complex</taxon>
    </lineage>
</organism>
<gene>
    <name evidence="3" type="ORF">CSOJ01_15429</name>
</gene>
<proteinExistence type="predicted"/>
<dbReference type="EMBL" id="WIGN01000645">
    <property type="protein sequence ID" value="KAF6786391.1"/>
    <property type="molecule type" value="Genomic_DNA"/>
</dbReference>